<dbReference type="AlphaFoldDB" id="A0AAE8N1K4"/>
<proteinExistence type="predicted"/>
<keyword evidence="2" id="KW-1185">Reference proteome</keyword>
<organism evidence="1 2">
    <name type="scientific">Cephalotrichum gorgonifer</name>
    <dbReference type="NCBI Taxonomy" id="2041049"/>
    <lineage>
        <taxon>Eukaryota</taxon>
        <taxon>Fungi</taxon>
        <taxon>Dikarya</taxon>
        <taxon>Ascomycota</taxon>
        <taxon>Pezizomycotina</taxon>
        <taxon>Sordariomycetes</taxon>
        <taxon>Hypocreomycetidae</taxon>
        <taxon>Microascales</taxon>
        <taxon>Microascaceae</taxon>
        <taxon>Cephalotrichum</taxon>
    </lineage>
</organism>
<sequence>MDDSGLAKLHAYAKLAHLRRGRQVEEPTIYGALDLETSAYEGGVKEADSIANCMPGDIDQDGLRREFLDRSSEYLSGTRGGRHVIATLMICWPDRVKILVAKNSGFTNADRELLNKTETSLRQMAATPGHPTHMAPIGSQFGLVLLDESSGLWATLLRHQKPRLIECISDLQQTLKKHFSGYLGPKSSDSGEAADAATLTSHIRSLGGLLVNRNPSELEKQSNLVNKAYTIHRHHSREDFDTLSPEGHKLRRDIGLLGRLREEFNALVRAACQLPKFDNLSFVSVEHKSKSKHKVKEWTLTQAFQSLGRRLDDD</sequence>
<protein>
    <submittedName>
        <fullName evidence="1">Uncharacterized protein</fullName>
    </submittedName>
</protein>
<reference evidence="1" key="1">
    <citation type="submission" date="2018-03" db="EMBL/GenBank/DDBJ databases">
        <authorList>
            <person name="Guldener U."/>
        </authorList>
    </citation>
    <scope>NUCLEOTIDE SEQUENCE</scope>
</reference>
<gene>
    <name evidence="1" type="ORF">DNG_05814</name>
</gene>
<comment type="caution">
    <text evidence="1">The sequence shown here is derived from an EMBL/GenBank/DDBJ whole genome shotgun (WGS) entry which is preliminary data.</text>
</comment>
<dbReference type="Proteomes" id="UP001187682">
    <property type="component" value="Unassembled WGS sequence"/>
</dbReference>
<dbReference type="EMBL" id="ONZQ02000007">
    <property type="protein sequence ID" value="SPO03132.1"/>
    <property type="molecule type" value="Genomic_DNA"/>
</dbReference>
<evidence type="ECO:0000313" key="1">
    <source>
        <dbReference type="EMBL" id="SPO03132.1"/>
    </source>
</evidence>
<evidence type="ECO:0000313" key="2">
    <source>
        <dbReference type="Proteomes" id="UP001187682"/>
    </source>
</evidence>
<name>A0AAE8N1K4_9PEZI</name>
<accession>A0AAE8N1K4</accession>